<name>A0A218MMC4_9VIRU</name>
<dbReference type="InterPro" id="IPR056957">
    <property type="entry name" value="Pam3_Gp34-like"/>
</dbReference>
<reference evidence="2" key="2">
    <citation type="journal article" date="2017" name="Nat. Commun.">
        <title>Single-virus genomics reveals hidden cosmopolitan and abundant viruses.</title>
        <authorList>
            <person name="Martinez-Hernandez F."/>
            <person name="Fornas O."/>
            <person name="Lluesma Gomez M."/>
            <person name="Bolduc B."/>
            <person name="de la Cruz Pena M.J."/>
            <person name="Martinez J.M."/>
            <person name="Anton J."/>
            <person name="Gasol J.M."/>
            <person name="Rosselli R."/>
            <person name="Rodriguez-Valera F."/>
            <person name="Sullivan M.B."/>
            <person name="Acinas S.G."/>
            <person name="Martinez-Garcia M."/>
        </authorList>
    </citation>
    <scope>NUCLEOTIDE SEQUENCE</scope>
</reference>
<feature type="compositionally biased region" description="Basic and acidic residues" evidence="1">
    <location>
        <begin position="236"/>
        <end position="253"/>
    </location>
</feature>
<sequence>MNQVAEKKKTDVALASMFEQDANTAIGEMGAEDFALPFLRVLGQLSPETSKRDAKYVEGAEPGMIFNTVTKQTYDGEKGINIIPCYYKREYVEWSDRGQGTSAPVAIHAANSGIIKQSKRDASYKDRLDNGNYLENTASYFVLTEDMQTALISMKSTQLKVSRNWNAMMASIKLQGKNGLFTPAAYSHVYNLKTVEQSNDKGTWFGWSVEKVGPVQDKSMYESAKSFADSVSTGDVKAKHGNDSTESKEDVPF</sequence>
<evidence type="ECO:0000256" key="1">
    <source>
        <dbReference type="SAM" id="MobiDB-lite"/>
    </source>
</evidence>
<evidence type="ECO:0000313" key="2">
    <source>
        <dbReference type="EMBL" id="ASF00437.1"/>
    </source>
</evidence>
<organism evidence="2">
    <name type="scientific">uncultured virus</name>
    <dbReference type="NCBI Taxonomy" id="340016"/>
    <lineage>
        <taxon>Viruses</taxon>
        <taxon>environmental samples</taxon>
    </lineage>
</organism>
<accession>A0A218MMC4</accession>
<proteinExistence type="predicted"/>
<dbReference type="Pfam" id="PF23977">
    <property type="entry name" value="Pam3_Gp34"/>
    <property type="match status" value="1"/>
</dbReference>
<dbReference type="EMBL" id="KY052835">
    <property type="protein sequence ID" value="ASF00437.1"/>
    <property type="molecule type" value="Genomic_DNA"/>
</dbReference>
<protein>
    <submittedName>
        <fullName evidence="2">Uncharacterized protein</fullName>
    </submittedName>
</protein>
<feature type="region of interest" description="Disordered" evidence="1">
    <location>
        <begin position="227"/>
        <end position="253"/>
    </location>
</feature>
<reference evidence="2" key="1">
    <citation type="submission" date="2016-10" db="EMBL/GenBank/DDBJ databases">
        <authorList>
            <person name="Varghese N."/>
        </authorList>
    </citation>
    <scope>NUCLEOTIDE SEQUENCE</scope>
</reference>